<comment type="cofactor">
    <cofactor evidence="10">
        <name>Mn(2+)</name>
        <dbReference type="ChEBI" id="CHEBI:29035"/>
    </cofactor>
    <text evidence="10">Binds 2 Mn(2+) ions per subunit in a binuclear metal center.</text>
</comment>
<evidence type="ECO:0000313" key="12">
    <source>
        <dbReference type="EMBL" id="ARS53887.1"/>
    </source>
</evidence>
<name>A0A2Z2HF59_9GAMM</name>
<feature type="binding site" evidence="10">
    <location>
        <position position="41"/>
    </location>
    <ligand>
        <name>Mn(2+)</name>
        <dbReference type="ChEBI" id="CHEBI:29035"/>
        <label>1</label>
    </ligand>
</feature>
<dbReference type="AlphaFoldDB" id="A0A2Z2HF59"/>
<comment type="function">
    <text evidence="10">Hydrolyzes the pyrophosphate bond of UDP-2,3-diacylglucosamine to yield 2,3-diacylglucosamine 1-phosphate (lipid X) and UMP by catalyzing the attack of water at the alpha-P atom. Involved in the biosynthesis of lipid A, a phosphorylated glycolipid that anchors the lipopolysaccharide to the outer membrane of the cell.</text>
</comment>
<dbReference type="GO" id="GO:0030145">
    <property type="term" value="F:manganese ion binding"/>
    <property type="evidence" value="ECO:0007669"/>
    <property type="project" value="UniProtKB-UniRule"/>
</dbReference>
<dbReference type="CDD" id="cd07398">
    <property type="entry name" value="MPP_YbbF-LpxH"/>
    <property type="match status" value="1"/>
</dbReference>
<comment type="subcellular location">
    <subcellularLocation>
        <location evidence="10">Cell inner membrane</location>
        <topology evidence="10">Peripheral membrane protein</topology>
        <orientation evidence="10">Cytoplasmic side</orientation>
    </subcellularLocation>
</comment>
<feature type="binding site" evidence="10">
    <location>
        <position position="161"/>
    </location>
    <ligand>
        <name>substrate</name>
    </ligand>
</feature>
<sequence length="252" mass="28790">MTTLFIADLHLQQDAPELTRAFLDYLEHRARGADTLYIMGDLFESWIGDDAICDFEQQVIDAMRRFSDSGKDLYVMHGNRDFLLGERFSELTGAVLIDDPATITLGENAPALLMHGDSLCTQDSEYMQFRAMTRDPQWQQKTLALPVEQRRLLADRMREGSGSANGSKSDDIMDVSQEAVEEIMQQYRVSTLIHGHTHRPDVHDFYLQDDDSAKRYVLGDWSHQKDRGWEIRLEDATLTLESFSLSALSRHG</sequence>
<keyword evidence="7 10" id="KW-0443">Lipid metabolism</keyword>
<dbReference type="EMBL" id="CP021323">
    <property type="protein sequence ID" value="ARS53887.1"/>
    <property type="molecule type" value="Genomic_DNA"/>
</dbReference>
<feature type="domain" description="Calcineurin-like phosphoesterase" evidence="11">
    <location>
        <begin position="1"/>
        <end position="200"/>
    </location>
</feature>
<organism evidence="12 13">
    <name type="scientific">Kushneria konosiri</name>
    <dbReference type="NCBI Taxonomy" id="698828"/>
    <lineage>
        <taxon>Bacteria</taxon>
        <taxon>Pseudomonadati</taxon>
        <taxon>Pseudomonadota</taxon>
        <taxon>Gammaproteobacteria</taxon>
        <taxon>Oceanospirillales</taxon>
        <taxon>Halomonadaceae</taxon>
        <taxon>Kushneria</taxon>
    </lineage>
</organism>
<dbReference type="EC" id="3.6.1.54" evidence="10"/>
<dbReference type="SUPFAM" id="SSF56300">
    <property type="entry name" value="Metallo-dependent phosphatases"/>
    <property type="match status" value="1"/>
</dbReference>
<dbReference type="Gene3D" id="3.60.21.10">
    <property type="match status" value="1"/>
</dbReference>
<feature type="binding site" evidence="10">
    <location>
        <position position="198"/>
    </location>
    <ligand>
        <name>Mn(2+)</name>
        <dbReference type="ChEBI" id="CHEBI:29035"/>
        <label>1</label>
    </ligand>
</feature>
<dbReference type="GO" id="GO:0019897">
    <property type="term" value="C:extrinsic component of plasma membrane"/>
    <property type="evidence" value="ECO:0007669"/>
    <property type="project" value="UniProtKB-UniRule"/>
</dbReference>
<keyword evidence="5 10" id="KW-0479">Metal-binding</keyword>
<feature type="binding site" evidence="10">
    <location>
        <position position="196"/>
    </location>
    <ligand>
        <name>substrate</name>
    </ligand>
</feature>
<feature type="binding site" evidence="10">
    <location>
        <position position="79"/>
    </location>
    <ligand>
        <name>Mn(2+)</name>
        <dbReference type="ChEBI" id="CHEBI:29035"/>
        <label>2</label>
    </ligand>
</feature>
<keyword evidence="2 10" id="KW-0444">Lipid biosynthesis</keyword>
<dbReference type="NCBIfam" id="TIGR01854">
    <property type="entry name" value="lipid_A_lpxH"/>
    <property type="match status" value="1"/>
</dbReference>
<evidence type="ECO:0000256" key="8">
    <source>
        <dbReference type="ARBA" id="ARBA00023136"/>
    </source>
</evidence>
<keyword evidence="4 10" id="KW-0441">Lipid A biosynthesis</keyword>
<keyword evidence="3 10" id="KW-0997">Cell inner membrane</keyword>
<accession>A0A2Z2HF59</accession>
<dbReference type="InterPro" id="IPR029052">
    <property type="entry name" value="Metallo-depent_PP-like"/>
</dbReference>
<dbReference type="InterPro" id="IPR010138">
    <property type="entry name" value="UDP-diacylglucosamine_Hdrlase"/>
</dbReference>
<dbReference type="KEGG" id="kus:B9G99_14265"/>
<evidence type="ECO:0000256" key="9">
    <source>
        <dbReference type="ARBA" id="ARBA00023211"/>
    </source>
</evidence>
<dbReference type="NCBIfam" id="NF003743">
    <property type="entry name" value="PRK05340.1"/>
    <property type="match status" value="1"/>
</dbReference>
<feature type="binding site" evidence="10">
    <location>
        <position position="123"/>
    </location>
    <ligand>
        <name>substrate</name>
    </ligand>
</feature>
<dbReference type="HAMAP" id="MF_00575">
    <property type="entry name" value="LpxH"/>
    <property type="match status" value="1"/>
</dbReference>
<evidence type="ECO:0000256" key="4">
    <source>
        <dbReference type="ARBA" id="ARBA00022556"/>
    </source>
</evidence>
<proteinExistence type="inferred from homology"/>
<feature type="binding site" evidence="10">
    <location>
        <position position="115"/>
    </location>
    <ligand>
        <name>Mn(2+)</name>
        <dbReference type="ChEBI" id="CHEBI:29035"/>
        <label>2</label>
    </ligand>
</feature>
<evidence type="ECO:0000256" key="7">
    <source>
        <dbReference type="ARBA" id="ARBA00023098"/>
    </source>
</evidence>
<dbReference type="OrthoDB" id="9783283at2"/>
<feature type="binding site" evidence="10">
    <location>
        <begin position="79"/>
        <end position="80"/>
    </location>
    <ligand>
        <name>substrate</name>
    </ligand>
</feature>
<comment type="catalytic activity">
    <reaction evidence="10">
        <text>UDP-2-N,3-O-bis[(3R)-3-hydroxytetradecanoyl]-alpha-D-glucosamine + H2O = 2-N,3-O-bis[(3R)-3-hydroxytetradecanoyl]-alpha-D-glucosaminyl 1-phosphate + UMP + 2 H(+)</text>
        <dbReference type="Rhea" id="RHEA:25213"/>
        <dbReference type="ChEBI" id="CHEBI:15377"/>
        <dbReference type="ChEBI" id="CHEBI:15378"/>
        <dbReference type="ChEBI" id="CHEBI:57865"/>
        <dbReference type="ChEBI" id="CHEBI:57957"/>
        <dbReference type="ChEBI" id="CHEBI:78847"/>
        <dbReference type="EC" id="3.6.1.54"/>
    </reaction>
</comment>
<evidence type="ECO:0000256" key="5">
    <source>
        <dbReference type="ARBA" id="ARBA00022723"/>
    </source>
</evidence>
<dbReference type="Proteomes" id="UP000250025">
    <property type="component" value="Chromosome"/>
</dbReference>
<evidence type="ECO:0000256" key="3">
    <source>
        <dbReference type="ARBA" id="ARBA00022519"/>
    </source>
</evidence>
<keyword evidence="1 10" id="KW-1003">Cell membrane</keyword>
<feature type="binding site" evidence="10">
    <location>
        <position position="196"/>
    </location>
    <ligand>
        <name>Mn(2+)</name>
        <dbReference type="ChEBI" id="CHEBI:29035"/>
        <label>2</label>
    </ligand>
</feature>
<feature type="binding site" evidence="10">
    <location>
        <position position="41"/>
    </location>
    <ligand>
        <name>Mn(2+)</name>
        <dbReference type="ChEBI" id="CHEBI:29035"/>
        <label>2</label>
    </ligand>
</feature>
<reference evidence="12 13" key="1">
    <citation type="journal article" date="2017" name="Int. J. Syst. Evol. Microbiol.">
        <title>Kushneria konosiri sp. nov., isolated from the Korean salt-fermented seafood Daemi-jeot.</title>
        <authorList>
            <person name="Yun J.H."/>
            <person name="Park S.K."/>
            <person name="Lee J.Y."/>
            <person name="Jung M.J."/>
            <person name="Bae J.W."/>
        </authorList>
    </citation>
    <scope>NUCLEOTIDE SEQUENCE [LARGE SCALE GENOMIC DNA]</scope>
    <source>
        <strain evidence="12 13">X49</strain>
    </source>
</reference>
<feature type="binding site" evidence="10">
    <location>
        <position position="8"/>
    </location>
    <ligand>
        <name>Mn(2+)</name>
        <dbReference type="ChEBI" id="CHEBI:29035"/>
        <label>1</label>
    </ligand>
</feature>
<keyword evidence="9 10" id="KW-0464">Manganese</keyword>
<evidence type="ECO:0000259" key="11">
    <source>
        <dbReference type="Pfam" id="PF00149"/>
    </source>
</evidence>
<comment type="pathway">
    <text evidence="10">Glycolipid biosynthesis; lipid IV(A) biosynthesis; lipid IV(A) from (3R)-3-hydroxytetradecanoyl-[acyl-carrier-protein] and UDP-N-acetyl-alpha-D-glucosamine: step 4/6.</text>
</comment>
<dbReference type="Pfam" id="PF00149">
    <property type="entry name" value="Metallophos"/>
    <property type="match status" value="1"/>
</dbReference>
<dbReference type="GO" id="GO:0008758">
    <property type="term" value="F:UDP-2,3-diacylglucosamine hydrolase activity"/>
    <property type="evidence" value="ECO:0007669"/>
    <property type="project" value="UniProtKB-UniRule"/>
</dbReference>
<evidence type="ECO:0000256" key="2">
    <source>
        <dbReference type="ARBA" id="ARBA00022516"/>
    </source>
</evidence>
<protein>
    <recommendedName>
        <fullName evidence="10">UDP-2,3-diacylglucosamine hydrolase</fullName>
        <ecNumber evidence="10">3.6.1.54</ecNumber>
    </recommendedName>
    <alternativeName>
        <fullName evidence="10">UDP-2,3-diacylglucosamine diphosphatase</fullName>
    </alternativeName>
</protein>
<dbReference type="InterPro" id="IPR043461">
    <property type="entry name" value="LpxH-like"/>
</dbReference>
<evidence type="ECO:0000256" key="10">
    <source>
        <dbReference type="HAMAP-Rule" id="MF_00575"/>
    </source>
</evidence>
<feature type="binding site" evidence="10">
    <location>
        <position position="165"/>
    </location>
    <ligand>
        <name>substrate</name>
    </ligand>
</feature>
<dbReference type="GO" id="GO:0009245">
    <property type="term" value="P:lipid A biosynthetic process"/>
    <property type="evidence" value="ECO:0007669"/>
    <property type="project" value="UniProtKB-UniRule"/>
</dbReference>
<gene>
    <name evidence="10" type="primary">lpxH</name>
    <name evidence="12" type="ORF">B9G99_14265</name>
</gene>
<evidence type="ECO:0000256" key="1">
    <source>
        <dbReference type="ARBA" id="ARBA00022475"/>
    </source>
</evidence>
<evidence type="ECO:0000256" key="6">
    <source>
        <dbReference type="ARBA" id="ARBA00022801"/>
    </source>
</evidence>
<keyword evidence="8 10" id="KW-0472">Membrane</keyword>
<feature type="binding site" evidence="10">
    <location>
        <position position="10"/>
    </location>
    <ligand>
        <name>Mn(2+)</name>
        <dbReference type="ChEBI" id="CHEBI:29035"/>
        <label>1</label>
    </ligand>
</feature>
<dbReference type="GO" id="GO:0005737">
    <property type="term" value="C:cytoplasm"/>
    <property type="evidence" value="ECO:0007669"/>
    <property type="project" value="InterPro"/>
</dbReference>
<comment type="similarity">
    <text evidence="10">Belongs to the LpxH family.</text>
</comment>
<evidence type="ECO:0000313" key="13">
    <source>
        <dbReference type="Proteomes" id="UP000250025"/>
    </source>
</evidence>
<keyword evidence="13" id="KW-1185">Reference proteome</keyword>
<dbReference type="PANTHER" id="PTHR34990:SF1">
    <property type="entry name" value="UDP-2,3-DIACYLGLUCOSAMINE HYDROLASE"/>
    <property type="match status" value="1"/>
</dbReference>
<dbReference type="InterPro" id="IPR004843">
    <property type="entry name" value="Calcineurin-like_PHP"/>
</dbReference>
<dbReference type="RefSeq" id="WP_086622758.1">
    <property type="nucleotide sequence ID" value="NZ_CP021323.1"/>
</dbReference>
<dbReference type="UniPathway" id="UPA00359">
    <property type="reaction ID" value="UER00480"/>
</dbReference>
<keyword evidence="6 10" id="KW-0378">Hydrolase</keyword>
<feature type="binding site" evidence="10">
    <location>
        <position position="168"/>
    </location>
    <ligand>
        <name>substrate</name>
    </ligand>
</feature>
<dbReference type="PANTHER" id="PTHR34990">
    <property type="entry name" value="UDP-2,3-DIACYLGLUCOSAMINE HYDROLASE-RELATED"/>
    <property type="match status" value="1"/>
</dbReference>